<protein>
    <submittedName>
        <fullName evidence="2">Unannotated protein</fullName>
    </submittedName>
</protein>
<dbReference type="AlphaFoldDB" id="A0A6J6Z9V8"/>
<feature type="compositionally biased region" description="Low complexity" evidence="1">
    <location>
        <begin position="81"/>
        <end position="96"/>
    </location>
</feature>
<organism evidence="2">
    <name type="scientific">freshwater metagenome</name>
    <dbReference type="NCBI Taxonomy" id="449393"/>
    <lineage>
        <taxon>unclassified sequences</taxon>
        <taxon>metagenomes</taxon>
        <taxon>ecological metagenomes</taxon>
    </lineage>
</organism>
<feature type="region of interest" description="Disordered" evidence="1">
    <location>
        <begin position="77"/>
        <end position="120"/>
    </location>
</feature>
<evidence type="ECO:0000313" key="2">
    <source>
        <dbReference type="EMBL" id="CAB4816356.1"/>
    </source>
</evidence>
<dbReference type="EMBL" id="CAFAAX010000082">
    <property type="protein sequence ID" value="CAB4816356.1"/>
    <property type="molecule type" value="Genomic_DNA"/>
</dbReference>
<name>A0A6J6Z9V8_9ZZZZ</name>
<reference evidence="2" key="1">
    <citation type="submission" date="2020-05" db="EMBL/GenBank/DDBJ databases">
        <authorList>
            <person name="Chiriac C."/>
            <person name="Salcher M."/>
            <person name="Ghai R."/>
            <person name="Kavagutti S V."/>
        </authorList>
    </citation>
    <scope>NUCLEOTIDE SEQUENCE</scope>
</reference>
<evidence type="ECO:0000256" key="1">
    <source>
        <dbReference type="SAM" id="MobiDB-lite"/>
    </source>
</evidence>
<feature type="compositionally biased region" description="Basic residues" evidence="1">
    <location>
        <begin position="97"/>
        <end position="120"/>
    </location>
</feature>
<proteinExistence type="predicted"/>
<sequence>MAKSSNDLFSTLRTYISKVTEGEKSPAEVAAALNGWARESADALKSKIHEEVEASVAKMGFVKREEFDRLAAQVSAMKGGTPAKKAAPKKTSTNKTSTKKSSVKKATTKKAAPKKKAVKK</sequence>
<gene>
    <name evidence="2" type="ORF">UFOPK3119_00692</name>
</gene>
<accession>A0A6J6Z9V8</accession>